<protein>
    <submittedName>
        <fullName evidence="10">Uncharacterized protein</fullName>
    </submittedName>
</protein>
<keyword evidence="3" id="KW-0812">Transmembrane</keyword>
<evidence type="ECO:0000256" key="1">
    <source>
        <dbReference type="ARBA" id="ARBA00004589"/>
    </source>
</evidence>
<evidence type="ECO:0000256" key="8">
    <source>
        <dbReference type="ARBA" id="ARBA00023288"/>
    </source>
</evidence>
<dbReference type="PANTHER" id="PTHR33562:SF17">
    <property type="entry name" value="PROTEIN QUIVER"/>
    <property type="match status" value="1"/>
</dbReference>
<name>A0A1B6FI72_9HEMI</name>
<dbReference type="Pfam" id="PF17064">
    <property type="entry name" value="QVR"/>
    <property type="match status" value="1"/>
</dbReference>
<feature type="chain" id="PRO_5021274719" evidence="9">
    <location>
        <begin position="27"/>
        <end position="147"/>
    </location>
</feature>
<feature type="signal peptide" evidence="9">
    <location>
        <begin position="1"/>
        <end position="26"/>
    </location>
</feature>
<dbReference type="PANTHER" id="PTHR33562">
    <property type="entry name" value="ATILLA, ISOFORM B-RELATED-RELATED"/>
    <property type="match status" value="1"/>
</dbReference>
<keyword evidence="6" id="KW-0472">Membrane</keyword>
<evidence type="ECO:0000256" key="5">
    <source>
        <dbReference type="ARBA" id="ARBA00022989"/>
    </source>
</evidence>
<evidence type="ECO:0000256" key="9">
    <source>
        <dbReference type="SAM" id="SignalP"/>
    </source>
</evidence>
<sequence>MRYCSAWSLSCASLLLLCWFYPGAESIVCYHCNSAYDPRCGDPFDPYSLGKINCSMQAQLEHLPFMEPTVCRKNVQRVYGKTRVVRSCGYIEDPDRDGKDCIQRSGTHDVHMLYCACKGDICNPAALTSPSTALAVFALTLVYATML</sequence>
<evidence type="ECO:0000256" key="2">
    <source>
        <dbReference type="ARBA" id="ARBA00022622"/>
    </source>
</evidence>
<comment type="subcellular location">
    <subcellularLocation>
        <location evidence="1">Membrane</location>
        <topology evidence="1">Lipid-anchor</topology>
        <topology evidence="1">GPI-anchor</topology>
    </subcellularLocation>
</comment>
<gene>
    <name evidence="10" type="ORF">g.21240</name>
</gene>
<keyword evidence="5" id="KW-1133">Transmembrane helix</keyword>
<keyword evidence="2" id="KW-0336">GPI-anchor</keyword>
<keyword evidence="7" id="KW-0325">Glycoprotein</keyword>
<reference evidence="10" key="1">
    <citation type="submission" date="2015-11" db="EMBL/GenBank/DDBJ databases">
        <title>De novo transcriptome assembly of four potential Pierce s Disease insect vectors from Arizona vineyards.</title>
        <authorList>
            <person name="Tassone E.E."/>
        </authorList>
    </citation>
    <scope>NUCLEOTIDE SEQUENCE</scope>
</reference>
<evidence type="ECO:0000256" key="4">
    <source>
        <dbReference type="ARBA" id="ARBA00022729"/>
    </source>
</evidence>
<proteinExistence type="predicted"/>
<dbReference type="GO" id="GO:0098552">
    <property type="term" value="C:side of membrane"/>
    <property type="evidence" value="ECO:0007669"/>
    <property type="project" value="UniProtKB-KW"/>
</dbReference>
<evidence type="ECO:0000256" key="3">
    <source>
        <dbReference type="ARBA" id="ARBA00022692"/>
    </source>
</evidence>
<keyword evidence="4 9" id="KW-0732">Signal</keyword>
<organism evidence="10">
    <name type="scientific">Cuerna arida</name>
    <dbReference type="NCBI Taxonomy" id="1464854"/>
    <lineage>
        <taxon>Eukaryota</taxon>
        <taxon>Metazoa</taxon>
        <taxon>Ecdysozoa</taxon>
        <taxon>Arthropoda</taxon>
        <taxon>Hexapoda</taxon>
        <taxon>Insecta</taxon>
        <taxon>Pterygota</taxon>
        <taxon>Neoptera</taxon>
        <taxon>Paraneoptera</taxon>
        <taxon>Hemiptera</taxon>
        <taxon>Auchenorrhyncha</taxon>
        <taxon>Membracoidea</taxon>
        <taxon>Cicadellidae</taxon>
        <taxon>Cicadellinae</taxon>
        <taxon>Proconiini</taxon>
        <taxon>Cuerna</taxon>
    </lineage>
</organism>
<dbReference type="GO" id="GO:0030431">
    <property type="term" value="P:sleep"/>
    <property type="evidence" value="ECO:0007669"/>
    <property type="project" value="InterPro"/>
</dbReference>
<dbReference type="InterPro" id="IPR045860">
    <property type="entry name" value="Snake_toxin-like_sf"/>
</dbReference>
<dbReference type="GO" id="GO:0032222">
    <property type="term" value="P:regulation of synaptic transmission, cholinergic"/>
    <property type="evidence" value="ECO:0007669"/>
    <property type="project" value="InterPro"/>
</dbReference>
<evidence type="ECO:0000256" key="6">
    <source>
        <dbReference type="ARBA" id="ARBA00023136"/>
    </source>
</evidence>
<dbReference type="EMBL" id="GECZ01019870">
    <property type="protein sequence ID" value="JAS49899.1"/>
    <property type="molecule type" value="Transcribed_RNA"/>
</dbReference>
<dbReference type="AlphaFoldDB" id="A0A1B6FI72"/>
<evidence type="ECO:0000256" key="7">
    <source>
        <dbReference type="ARBA" id="ARBA00023180"/>
    </source>
</evidence>
<dbReference type="SUPFAM" id="SSF57302">
    <property type="entry name" value="Snake toxin-like"/>
    <property type="match status" value="1"/>
</dbReference>
<accession>A0A1B6FI72</accession>
<dbReference type="InterPro" id="IPR050975">
    <property type="entry name" value="Sleep_regulator"/>
</dbReference>
<evidence type="ECO:0000313" key="10">
    <source>
        <dbReference type="EMBL" id="JAS49899.1"/>
    </source>
</evidence>
<dbReference type="InterPro" id="IPR031424">
    <property type="entry name" value="QVR-like"/>
</dbReference>
<keyword evidence="8" id="KW-0449">Lipoprotein</keyword>